<evidence type="ECO:0000256" key="1">
    <source>
        <dbReference type="SAM" id="SignalP"/>
    </source>
</evidence>
<reference evidence="3" key="1">
    <citation type="submission" date="2022-06" db="EMBL/GenBank/DDBJ databases">
        <title>Draft genome sequence of Streptomyces sp. RB6PN25 isolated from peat swamp forest in Thailand.</title>
        <authorList>
            <person name="Duangmal K."/>
            <person name="Klaysubun C."/>
        </authorList>
    </citation>
    <scope>NUCLEOTIDE SEQUENCE</scope>
    <source>
        <strain evidence="3">RB6PN25</strain>
    </source>
</reference>
<sequence length="305" mass="31753">MHAPSPGSFRRRARLAMGAVASATLLAASLTTGTAAASPVAAAPHPARPHYYLSLGDSLAAGYQPDARGNVPGVSYTDQLYARLKQRDPSLVHVQLGCSGETTTTMIDGGICSYPGAASQLAAATSFLRHHRGQVTTVTLDIGANDVDGCFASGSIDAGCVAKGLGEVATDLPRITRELRAAGAAFPRYVGMTYYDPFLAAWLEGSAGQRDAALSVPLADTFNGVIAAAMRLHGFRVADVSGAFSTNEFTPTVAVPGFGPLPKNVAEICLLTWMCTPYEDIHANRAGHAVIAGVFDDTLAGYRRP</sequence>
<evidence type="ECO:0000259" key="2">
    <source>
        <dbReference type="Pfam" id="PF13472"/>
    </source>
</evidence>
<dbReference type="InterPro" id="IPR006311">
    <property type="entry name" value="TAT_signal"/>
</dbReference>
<dbReference type="GO" id="GO:0016787">
    <property type="term" value="F:hydrolase activity"/>
    <property type="evidence" value="ECO:0007669"/>
    <property type="project" value="UniProtKB-KW"/>
</dbReference>
<evidence type="ECO:0000313" key="4">
    <source>
        <dbReference type="Proteomes" id="UP001057702"/>
    </source>
</evidence>
<feature type="chain" id="PRO_5046349452" evidence="1">
    <location>
        <begin position="38"/>
        <end position="305"/>
    </location>
</feature>
<protein>
    <submittedName>
        <fullName evidence="3">SGNH/GDSL hydrolase family protein</fullName>
    </submittedName>
</protein>
<dbReference type="SUPFAM" id="SSF52266">
    <property type="entry name" value="SGNH hydrolase"/>
    <property type="match status" value="1"/>
</dbReference>
<keyword evidence="3" id="KW-0378">Hydrolase</keyword>
<dbReference type="Pfam" id="PF13472">
    <property type="entry name" value="Lipase_GDSL_2"/>
    <property type="match status" value="1"/>
</dbReference>
<dbReference type="Gene3D" id="3.40.50.1110">
    <property type="entry name" value="SGNH hydrolase"/>
    <property type="match status" value="1"/>
</dbReference>
<proteinExistence type="predicted"/>
<feature type="domain" description="SGNH hydrolase-type esterase" evidence="2">
    <location>
        <begin position="55"/>
        <end position="289"/>
    </location>
</feature>
<accession>A0ABT1PQU8</accession>
<dbReference type="PROSITE" id="PS51318">
    <property type="entry name" value="TAT"/>
    <property type="match status" value="1"/>
</dbReference>
<dbReference type="RefSeq" id="WP_255918898.1">
    <property type="nucleotide sequence ID" value="NZ_JANFNG010000002.1"/>
</dbReference>
<keyword evidence="1" id="KW-0732">Signal</keyword>
<comment type="caution">
    <text evidence="3">The sequence shown here is derived from an EMBL/GenBank/DDBJ whole genome shotgun (WGS) entry which is preliminary data.</text>
</comment>
<dbReference type="InterPro" id="IPR036514">
    <property type="entry name" value="SGNH_hydro_sf"/>
</dbReference>
<dbReference type="InterPro" id="IPR013830">
    <property type="entry name" value="SGNH_hydro"/>
</dbReference>
<name>A0ABT1PQU8_9ACTN</name>
<gene>
    <name evidence="3" type="ORF">NGB36_05375</name>
</gene>
<evidence type="ECO:0000313" key="3">
    <source>
        <dbReference type="EMBL" id="MCQ4080037.1"/>
    </source>
</evidence>
<dbReference type="Proteomes" id="UP001057702">
    <property type="component" value="Unassembled WGS sequence"/>
</dbReference>
<organism evidence="3 4">
    <name type="scientific">Streptomyces humicola</name>
    <dbReference type="NCBI Taxonomy" id="2953240"/>
    <lineage>
        <taxon>Bacteria</taxon>
        <taxon>Bacillati</taxon>
        <taxon>Actinomycetota</taxon>
        <taxon>Actinomycetes</taxon>
        <taxon>Kitasatosporales</taxon>
        <taxon>Streptomycetaceae</taxon>
        <taxon>Streptomyces</taxon>
    </lineage>
</organism>
<dbReference type="EMBL" id="JANFNG010000002">
    <property type="protein sequence ID" value="MCQ4080037.1"/>
    <property type="molecule type" value="Genomic_DNA"/>
</dbReference>
<feature type="signal peptide" evidence="1">
    <location>
        <begin position="1"/>
        <end position="37"/>
    </location>
</feature>
<keyword evidence="4" id="KW-1185">Reference proteome</keyword>